<dbReference type="Pfam" id="PF04325">
    <property type="entry name" value="DUF465"/>
    <property type="match status" value="1"/>
</dbReference>
<organism evidence="2 3">
    <name type="scientific">Phreatobacter aquaticus</name>
    <dbReference type="NCBI Taxonomy" id="2570229"/>
    <lineage>
        <taxon>Bacteria</taxon>
        <taxon>Pseudomonadati</taxon>
        <taxon>Pseudomonadota</taxon>
        <taxon>Alphaproteobacteria</taxon>
        <taxon>Hyphomicrobiales</taxon>
        <taxon>Phreatobacteraceae</taxon>
        <taxon>Phreatobacter</taxon>
    </lineage>
</organism>
<accession>A0A4D7QNT3</accession>
<name>A0A4D7QNT3_9HYPH</name>
<dbReference type="Proteomes" id="UP000298588">
    <property type="component" value="Chromosome"/>
</dbReference>
<evidence type="ECO:0000313" key="2">
    <source>
        <dbReference type="EMBL" id="QCK86637.1"/>
    </source>
</evidence>
<dbReference type="InterPro" id="IPR007420">
    <property type="entry name" value="DUF465"/>
</dbReference>
<dbReference type="EMBL" id="CP039865">
    <property type="protein sequence ID" value="QCK86637.1"/>
    <property type="molecule type" value="Genomic_DNA"/>
</dbReference>
<sequence length="80" mass="9083">MSHTPHTLAEELPEYAEAMVALKHSDAHFARLAERYAELNEEIYRIEAELTPASDETAETLKKQRLALLDEIAEYLNKAA</sequence>
<dbReference type="RefSeq" id="WP_137099968.1">
    <property type="nucleotide sequence ID" value="NZ_CP039865.1"/>
</dbReference>
<dbReference type="OrthoDB" id="1263265at2"/>
<protein>
    <submittedName>
        <fullName evidence="2">DUF465 domain-containing protein</fullName>
    </submittedName>
</protein>
<feature type="coiled-coil region" evidence="1">
    <location>
        <begin position="29"/>
        <end position="78"/>
    </location>
</feature>
<keyword evidence="1" id="KW-0175">Coiled coil</keyword>
<evidence type="ECO:0000313" key="3">
    <source>
        <dbReference type="Proteomes" id="UP000298588"/>
    </source>
</evidence>
<keyword evidence="3" id="KW-1185">Reference proteome</keyword>
<dbReference type="KEGG" id="paqt:E8L99_13150"/>
<reference evidence="2 3" key="1">
    <citation type="submission" date="2019-04" db="EMBL/GenBank/DDBJ databases">
        <title>Phreatobacter aquaticus sp. nov.</title>
        <authorList>
            <person name="Choi A."/>
            <person name="Baek K."/>
        </authorList>
    </citation>
    <scope>NUCLEOTIDE SEQUENCE [LARGE SCALE GENOMIC DNA]</scope>
    <source>
        <strain evidence="2 3">NMCR1094</strain>
    </source>
</reference>
<dbReference type="Gene3D" id="6.10.280.50">
    <property type="match status" value="1"/>
</dbReference>
<evidence type="ECO:0000256" key="1">
    <source>
        <dbReference type="SAM" id="Coils"/>
    </source>
</evidence>
<proteinExistence type="predicted"/>
<dbReference type="InterPro" id="IPR038444">
    <property type="entry name" value="DUF465_sf"/>
</dbReference>
<dbReference type="AlphaFoldDB" id="A0A4D7QNT3"/>
<gene>
    <name evidence="2" type="ORF">E8L99_13150</name>
</gene>